<protein>
    <submittedName>
        <fullName evidence="8">Fucose permease</fullName>
    </submittedName>
</protein>
<proteinExistence type="predicted"/>
<evidence type="ECO:0000256" key="3">
    <source>
        <dbReference type="ARBA" id="ARBA00022692"/>
    </source>
</evidence>
<keyword evidence="9" id="KW-1185">Reference proteome</keyword>
<keyword evidence="4 6" id="KW-1133">Transmembrane helix</keyword>
<dbReference type="GO" id="GO:0022857">
    <property type="term" value="F:transmembrane transporter activity"/>
    <property type="evidence" value="ECO:0007669"/>
    <property type="project" value="InterPro"/>
</dbReference>
<evidence type="ECO:0000256" key="4">
    <source>
        <dbReference type="ARBA" id="ARBA00022989"/>
    </source>
</evidence>
<feature type="transmembrane region" description="Helical" evidence="6">
    <location>
        <begin position="360"/>
        <end position="378"/>
    </location>
</feature>
<dbReference type="PANTHER" id="PTHR23514">
    <property type="entry name" value="BYPASS OF STOP CODON PROTEIN 6"/>
    <property type="match status" value="1"/>
</dbReference>
<dbReference type="PANTHER" id="PTHR23514:SF13">
    <property type="entry name" value="INNER MEMBRANE PROTEIN YBJJ"/>
    <property type="match status" value="1"/>
</dbReference>
<dbReference type="InterPro" id="IPR011701">
    <property type="entry name" value="MFS"/>
</dbReference>
<feature type="transmembrane region" description="Helical" evidence="6">
    <location>
        <begin position="139"/>
        <end position="159"/>
    </location>
</feature>
<dbReference type="SUPFAM" id="SSF103473">
    <property type="entry name" value="MFS general substrate transporter"/>
    <property type="match status" value="1"/>
</dbReference>
<evidence type="ECO:0000313" key="9">
    <source>
        <dbReference type="Proteomes" id="UP000184526"/>
    </source>
</evidence>
<sequence>MNKKKNNLILIVFMFIIMGVMAGAENLINIFIPIFKTEFALDNSMIGTIVSMGSFAYLMFTFIGGLLSEKFGQKKVFILGLSAIFMSLVFYRFVGGYKSLLLNVGLLNVGLSLTAIAINTVIPVVVLSFQAIIMSLTHFFYGAGSAAGQAIGNTLYSNGMPWQNIYTIFAGVMLVILIAFLFVKVPRIETLEEEKKVSFKDMFKNKLVYFYICGLGFYIIAESGTFRWLTNYIIDTYGYSQSKSGMYVTLFTIVFSIGRLLGGFIVEKLGYLNTVIGSLAIGVVLYAVGLLLGANGLMLVALSGFFLAITFPVVLVSMSGVFKQNATSITGTIVTCATTINMLGQMLIGRLSDTVGTYHALFVIPLSLIISITFLTLIQRQSKVCSVDD</sequence>
<feature type="transmembrane region" description="Helical" evidence="6">
    <location>
        <begin position="298"/>
        <end position="322"/>
    </location>
</feature>
<accession>A0A1M5YMQ7</accession>
<dbReference type="InterPro" id="IPR051788">
    <property type="entry name" value="MFS_Transporter"/>
</dbReference>
<dbReference type="RefSeq" id="WP_072832870.1">
    <property type="nucleotide sequence ID" value="NZ_FQXP01000021.1"/>
</dbReference>
<dbReference type="OrthoDB" id="1674556at2"/>
<dbReference type="EMBL" id="FQXP01000021">
    <property type="protein sequence ID" value="SHI13261.1"/>
    <property type="molecule type" value="Genomic_DNA"/>
</dbReference>
<dbReference type="Gene3D" id="1.20.1250.20">
    <property type="entry name" value="MFS general substrate transporter like domains"/>
    <property type="match status" value="2"/>
</dbReference>
<feature type="transmembrane region" description="Helical" evidence="6">
    <location>
        <begin position="76"/>
        <end position="94"/>
    </location>
</feature>
<dbReference type="Proteomes" id="UP000184526">
    <property type="component" value="Unassembled WGS sequence"/>
</dbReference>
<dbReference type="InterPro" id="IPR020846">
    <property type="entry name" value="MFS_dom"/>
</dbReference>
<evidence type="ECO:0000313" key="8">
    <source>
        <dbReference type="EMBL" id="SHI13261.1"/>
    </source>
</evidence>
<feature type="transmembrane region" description="Helical" evidence="6">
    <location>
        <begin position="7"/>
        <end position="32"/>
    </location>
</feature>
<dbReference type="AlphaFoldDB" id="A0A1M5YMQ7"/>
<feature type="domain" description="Major facilitator superfamily (MFS) profile" evidence="7">
    <location>
        <begin position="7"/>
        <end position="383"/>
    </location>
</feature>
<comment type="subcellular location">
    <subcellularLocation>
        <location evidence="1">Cell membrane</location>
        <topology evidence="1">Multi-pass membrane protein</topology>
    </subcellularLocation>
</comment>
<feature type="transmembrane region" description="Helical" evidence="6">
    <location>
        <begin position="246"/>
        <end position="266"/>
    </location>
</feature>
<name>A0A1M5YMQ7_9CLOT</name>
<evidence type="ECO:0000256" key="5">
    <source>
        <dbReference type="ARBA" id="ARBA00023136"/>
    </source>
</evidence>
<dbReference type="Pfam" id="PF07690">
    <property type="entry name" value="MFS_1"/>
    <property type="match status" value="1"/>
</dbReference>
<feature type="transmembrane region" description="Helical" evidence="6">
    <location>
        <begin position="44"/>
        <end position="64"/>
    </location>
</feature>
<keyword evidence="5 6" id="KW-0472">Membrane</keyword>
<feature type="transmembrane region" description="Helical" evidence="6">
    <location>
        <begin position="329"/>
        <end position="348"/>
    </location>
</feature>
<dbReference type="InterPro" id="IPR036259">
    <property type="entry name" value="MFS_trans_sf"/>
</dbReference>
<feature type="transmembrane region" description="Helical" evidence="6">
    <location>
        <begin position="100"/>
        <end position="127"/>
    </location>
</feature>
<dbReference type="GO" id="GO:0005886">
    <property type="term" value="C:plasma membrane"/>
    <property type="evidence" value="ECO:0007669"/>
    <property type="project" value="UniProtKB-SubCell"/>
</dbReference>
<evidence type="ECO:0000256" key="1">
    <source>
        <dbReference type="ARBA" id="ARBA00004651"/>
    </source>
</evidence>
<feature type="transmembrane region" description="Helical" evidence="6">
    <location>
        <begin position="165"/>
        <end position="186"/>
    </location>
</feature>
<feature type="transmembrane region" description="Helical" evidence="6">
    <location>
        <begin position="271"/>
        <end position="292"/>
    </location>
</feature>
<evidence type="ECO:0000256" key="6">
    <source>
        <dbReference type="SAM" id="Phobius"/>
    </source>
</evidence>
<dbReference type="PROSITE" id="PS50850">
    <property type="entry name" value="MFS"/>
    <property type="match status" value="1"/>
</dbReference>
<evidence type="ECO:0000259" key="7">
    <source>
        <dbReference type="PROSITE" id="PS50850"/>
    </source>
</evidence>
<evidence type="ECO:0000256" key="2">
    <source>
        <dbReference type="ARBA" id="ARBA00022448"/>
    </source>
</evidence>
<reference evidence="8 9" key="1">
    <citation type="submission" date="2016-11" db="EMBL/GenBank/DDBJ databases">
        <authorList>
            <person name="Jaros S."/>
            <person name="Januszkiewicz K."/>
            <person name="Wedrychowicz H."/>
        </authorList>
    </citation>
    <scope>NUCLEOTIDE SEQUENCE [LARGE SCALE GENOMIC DNA]</scope>
    <source>
        <strain evidence="8 9">DSM 3089</strain>
    </source>
</reference>
<keyword evidence="3 6" id="KW-0812">Transmembrane</keyword>
<keyword evidence="2" id="KW-0813">Transport</keyword>
<gene>
    <name evidence="8" type="ORF">SAMN02745196_03095</name>
</gene>
<organism evidence="8 9">
    <name type="scientific">Clostridium collagenovorans DSM 3089</name>
    <dbReference type="NCBI Taxonomy" id="1121306"/>
    <lineage>
        <taxon>Bacteria</taxon>
        <taxon>Bacillati</taxon>
        <taxon>Bacillota</taxon>
        <taxon>Clostridia</taxon>
        <taxon>Eubacteriales</taxon>
        <taxon>Clostridiaceae</taxon>
        <taxon>Clostridium</taxon>
    </lineage>
</organism>
<dbReference type="STRING" id="1121306.SAMN02745196_03095"/>
<feature type="transmembrane region" description="Helical" evidence="6">
    <location>
        <begin position="207"/>
        <end position="226"/>
    </location>
</feature>